<organism evidence="2 3">
    <name type="scientific">Streptomyces cadmiisoli</name>
    <dbReference type="NCBI Taxonomy" id="2184053"/>
    <lineage>
        <taxon>Bacteria</taxon>
        <taxon>Bacillati</taxon>
        <taxon>Actinomycetota</taxon>
        <taxon>Actinomycetes</taxon>
        <taxon>Kitasatosporales</taxon>
        <taxon>Streptomycetaceae</taxon>
        <taxon>Streptomyces</taxon>
        <taxon>Streptomyces aurantiacus group</taxon>
    </lineage>
</organism>
<protein>
    <submittedName>
        <fullName evidence="2">Uncharacterized protein</fullName>
    </submittedName>
</protein>
<proteinExistence type="predicted"/>
<evidence type="ECO:0000256" key="1">
    <source>
        <dbReference type="SAM" id="MobiDB-lite"/>
    </source>
</evidence>
<accession>A0A2Z4IWN0</accession>
<reference evidence="2 3" key="1">
    <citation type="journal article" date="2019" name="Int. J. Syst. Evol. Microbiol.">
        <title>Streptomyces cadmiisoli sp. nov., a novel actinomycete isolated from cadmium-contaminated soil.</title>
        <authorList>
            <person name="Li K."/>
            <person name="Tang X."/>
            <person name="Zhao J."/>
            <person name="Guo Y."/>
            <person name="Tang Y."/>
            <person name="Gao J."/>
        </authorList>
    </citation>
    <scope>NUCLEOTIDE SEQUENCE [LARGE SCALE GENOMIC DNA]</scope>
    <source>
        <strain evidence="2 3">ZFG47</strain>
    </source>
</reference>
<evidence type="ECO:0000313" key="2">
    <source>
        <dbReference type="EMBL" id="AWW37441.1"/>
    </source>
</evidence>
<dbReference type="Proteomes" id="UP000249616">
    <property type="component" value="Chromosome"/>
</dbReference>
<evidence type="ECO:0000313" key="3">
    <source>
        <dbReference type="Proteomes" id="UP000249616"/>
    </source>
</evidence>
<dbReference type="KEGG" id="scad:DN051_12945"/>
<dbReference type="EMBL" id="CP030073">
    <property type="protein sequence ID" value="AWW37441.1"/>
    <property type="molecule type" value="Genomic_DNA"/>
</dbReference>
<sequence length="64" mass="6774">MIDGGTSLRTVGEPARPTGPAGPQGPAPVRRGRLLPVTRSVAAEAAHREGFAWVVAAWEEREAR</sequence>
<name>A0A2Z4IWN0_9ACTN</name>
<feature type="region of interest" description="Disordered" evidence="1">
    <location>
        <begin position="1"/>
        <end position="32"/>
    </location>
</feature>
<gene>
    <name evidence="2" type="ORF">DN051_12945</name>
</gene>
<dbReference type="AlphaFoldDB" id="A0A2Z4IWN0"/>
<keyword evidence="3" id="KW-1185">Reference proteome</keyword>